<evidence type="ECO:0000256" key="7">
    <source>
        <dbReference type="ARBA" id="ARBA00022840"/>
    </source>
</evidence>
<evidence type="ECO:0000256" key="9">
    <source>
        <dbReference type="ARBA" id="ARBA00023136"/>
    </source>
</evidence>
<dbReference type="GO" id="GO:0042626">
    <property type="term" value="F:ATPase-coupled transmembrane transporter activity"/>
    <property type="evidence" value="ECO:0007669"/>
    <property type="project" value="TreeGrafter"/>
</dbReference>
<evidence type="ECO:0000256" key="8">
    <source>
        <dbReference type="ARBA" id="ARBA00022967"/>
    </source>
</evidence>
<comment type="similarity">
    <text evidence="2">Belongs to the ABC transporter superfamily.</text>
</comment>
<keyword evidence="4" id="KW-1003">Cell membrane</keyword>
<keyword evidence="3" id="KW-0813">Transport</keyword>
<evidence type="ECO:0000256" key="1">
    <source>
        <dbReference type="ARBA" id="ARBA00004202"/>
    </source>
</evidence>
<keyword evidence="6" id="KW-0547">Nucleotide-binding</keyword>
<dbReference type="InterPro" id="IPR050095">
    <property type="entry name" value="ECF_ABC_transporter_ATP-bd"/>
</dbReference>
<comment type="caution">
    <text evidence="12">The sequence shown here is derived from an EMBL/GenBank/DDBJ whole genome shotgun (WGS) entry which is preliminary data.</text>
</comment>
<keyword evidence="8" id="KW-1278">Translocase</keyword>
<keyword evidence="13" id="KW-1185">Reference proteome</keyword>
<dbReference type="AlphaFoldDB" id="A0A7W0CCP5"/>
<dbReference type="Pfam" id="PF00005">
    <property type="entry name" value="ABC_tran"/>
    <property type="match status" value="2"/>
</dbReference>
<dbReference type="GO" id="GO:0005524">
    <property type="term" value="F:ATP binding"/>
    <property type="evidence" value="ECO:0007669"/>
    <property type="project" value="UniProtKB-KW"/>
</dbReference>
<reference evidence="12 13" key="1">
    <citation type="submission" date="2020-07" db="EMBL/GenBank/DDBJ databases">
        <title>Genomic Encyclopedia of Type Strains, Phase IV (KMG-IV): sequencing the most valuable type-strain genomes for metagenomic binning, comparative biology and taxonomic classification.</title>
        <authorList>
            <person name="Goeker M."/>
        </authorList>
    </citation>
    <scope>NUCLEOTIDE SEQUENCE [LARGE SCALE GENOMIC DNA]</scope>
    <source>
        <strain evidence="12 13">DSM 17721</strain>
    </source>
</reference>
<keyword evidence="5" id="KW-0677">Repeat</keyword>
<evidence type="ECO:0000259" key="11">
    <source>
        <dbReference type="PROSITE" id="PS50893"/>
    </source>
</evidence>
<organism evidence="12 13">
    <name type="scientific">Desulfosalsimonas propionicica</name>
    <dbReference type="NCBI Taxonomy" id="332175"/>
    <lineage>
        <taxon>Bacteria</taxon>
        <taxon>Pseudomonadati</taxon>
        <taxon>Thermodesulfobacteriota</taxon>
        <taxon>Desulfobacteria</taxon>
        <taxon>Desulfobacterales</taxon>
        <taxon>Desulfosalsimonadaceae</taxon>
        <taxon>Desulfosalsimonas</taxon>
    </lineage>
</organism>
<dbReference type="PANTHER" id="PTHR43553">
    <property type="entry name" value="HEAVY METAL TRANSPORTER"/>
    <property type="match status" value="1"/>
</dbReference>
<name>A0A7W0CCP5_9BACT</name>
<protein>
    <submittedName>
        <fullName evidence="12">Energy-coupling factor transport system ATP-binding protein</fullName>
        <ecNumber evidence="12">3.6.3.-</ecNumber>
    </submittedName>
</protein>
<dbReference type="SUPFAM" id="SSF52540">
    <property type="entry name" value="P-loop containing nucleoside triphosphate hydrolases"/>
    <property type="match status" value="2"/>
</dbReference>
<evidence type="ECO:0000256" key="2">
    <source>
        <dbReference type="ARBA" id="ARBA00005417"/>
    </source>
</evidence>
<accession>A0A7W0CCP5</accession>
<evidence type="ECO:0000313" key="12">
    <source>
        <dbReference type="EMBL" id="MBA2883194.1"/>
    </source>
</evidence>
<dbReference type="InterPro" id="IPR003439">
    <property type="entry name" value="ABC_transporter-like_ATP-bd"/>
</dbReference>
<dbReference type="SMART" id="SM00382">
    <property type="entry name" value="AAA"/>
    <property type="match status" value="2"/>
</dbReference>
<dbReference type="PANTHER" id="PTHR43553:SF23">
    <property type="entry name" value="ABC TRANSPORTER ATP-BINDING COMPONENT"/>
    <property type="match status" value="1"/>
</dbReference>
<dbReference type="InterPro" id="IPR003593">
    <property type="entry name" value="AAA+_ATPase"/>
</dbReference>
<evidence type="ECO:0000256" key="6">
    <source>
        <dbReference type="ARBA" id="ARBA00022741"/>
    </source>
</evidence>
<keyword evidence="9" id="KW-0472">Membrane</keyword>
<evidence type="ECO:0000313" key="13">
    <source>
        <dbReference type="Proteomes" id="UP000525298"/>
    </source>
</evidence>
<sequence>MNEIIRFENVSYTYPFQTHKALDGISFAVPAGEAVLCTGASGCGKSTLVRMLNGLIPHYFHGNMQGRVRVCGAETATCHIHEISRYVGTLFQEPEQQFFALTVADELAFALECRGIAPEQIQAKIRAEADRFRLAHLMAASVFDLSEGEKQKVALASILAQSPSVIVLDEPSANLDPGATEEFARILTDLKQQGMTLFIVDHRLYWLNKLVDRAFVLENGRICETGSFSILEKRSVQDRYGLRQTRVQAPSVAMVSAGQADGEGFRIENLSFAFKNRTPVFESAAAFLPKASVIAVTGANGAGKTTFARLLTGLLRPRSGEIHYRGRTASPKDLLKHGSIVLQNTDHQLHMKTAGQELAAAARHLPKAERRQRAKDLLGFFNLSDFIDRHPQSLSGGQKQRLVIACGIIKDPDILILDEPTSGLDGLNMRIIANAIKKLSENGTCVLVISHDQELISTACTHVLAVPLARQAADSAAPGHAVGFRNKK</sequence>
<dbReference type="RefSeq" id="WP_220128441.1">
    <property type="nucleotide sequence ID" value="NZ_JACDUS010000019.1"/>
</dbReference>
<dbReference type="CDD" id="cd03225">
    <property type="entry name" value="ABC_cobalt_CbiO_domain1"/>
    <property type="match status" value="1"/>
</dbReference>
<evidence type="ECO:0000256" key="5">
    <source>
        <dbReference type="ARBA" id="ARBA00022737"/>
    </source>
</evidence>
<dbReference type="PROSITE" id="PS50893">
    <property type="entry name" value="ABC_TRANSPORTER_2"/>
    <property type="match status" value="2"/>
</dbReference>
<comment type="subcellular location">
    <subcellularLocation>
        <location evidence="1">Cell membrane</location>
        <topology evidence="1">Peripheral membrane protein</topology>
    </subcellularLocation>
</comment>
<evidence type="ECO:0000256" key="4">
    <source>
        <dbReference type="ARBA" id="ARBA00022475"/>
    </source>
</evidence>
<keyword evidence="12" id="KW-0378">Hydrolase</keyword>
<dbReference type="GO" id="GO:0043190">
    <property type="term" value="C:ATP-binding cassette (ABC) transporter complex"/>
    <property type="evidence" value="ECO:0007669"/>
    <property type="project" value="TreeGrafter"/>
</dbReference>
<feature type="domain" description="ABC transporter" evidence="11">
    <location>
        <begin position="5"/>
        <end position="244"/>
    </location>
</feature>
<dbReference type="PROSITE" id="PS00211">
    <property type="entry name" value="ABC_TRANSPORTER_1"/>
    <property type="match status" value="1"/>
</dbReference>
<dbReference type="InterPro" id="IPR027417">
    <property type="entry name" value="P-loop_NTPase"/>
</dbReference>
<gene>
    <name evidence="12" type="ORF">HNR65_003556</name>
</gene>
<comment type="function">
    <text evidence="10">Probably part of an ABC transporter complex. Responsible for energy coupling to the transport system.</text>
</comment>
<evidence type="ECO:0000256" key="3">
    <source>
        <dbReference type="ARBA" id="ARBA00022448"/>
    </source>
</evidence>
<dbReference type="Gene3D" id="3.40.50.300">
    <property type="entry name" value="P-loop containing nucleotide triphosphate hydrolases"/>
    <property type="match status" value="2"/>
</dbReference>
<dbReference type="InterPro" id="IPR015856">
    <property type="entry name" value="ABC_transpr_CbiO/EcfA_su"/>
</dbReference>
<keyword evidence="7 12" id="KW-0067">ATP-binding</keyword>
<dbReference type="EC" id="3.6.3.-" evidence="12"/>
<proteinExistence type="inferred from homology"/>
<feature type="domain" description="ABC transporter" evidence="11">
    <location>
        <begin position="265"/>
        <end position="485"/>
    </location>
</feature>
<dbReference type="EMBL" id="JACDUS010000019">
    <property type="protein sequence ID" value="MBA2883194.1"/>
    <property type="molecule type" value="Genomic_DNA"/>
</dbReference>
<evidence type="ECO:0000256" key="10">
    <source>
        <dbReference type="ARBA" id="ARBA00025157"/>
    </source>
</evidence>
<dbReference type="InterPro" id="IPR017871">
    <property type="entry name" value="ABC_transporter-like_CS"/>
</dbReference>
<dbReference type="Proteomes" id="UP000525298">
    <property type="component" value="Unassembled WGS sequence"/>
</dbReference>
<dbReference type="GO" id="GO:0016887">
    <property type="term" value="F:ATP hydrolysis activity"/>
    <property type="evidence" value="ECO:0007669"/>
    <property type="project" value="InterPro"/>
</dbReference>